<feature type="region of interest" description="Disordered" evidence="1">
    <location>
        <begin position="12"/>
        <end position="36"/>
    </location>
</feature>
<keyword evidence="3" id="KW-1185">Reference proteome</keyword>
<sequence>MAQVSLIQVRQPTTPNVGRPTGYFDHSGTTKAPNSEDQFRRLNHKGHNTKLIKEGSHLGALVQEVKEFGIFSTEIGTPALTNYISTTRNPKPPLSYHIPFHYPFSSASAAHGFLISVD</sequence>
<protein>
    <submittedName>
        <fullName evidence="2">Uncharacterized protein</fullName>
    </submittedName>
</protein>
<accession>A0AAE1XL26</accession>
<feature type="compositionally biased region" description="Polar residues" evidence="1">
    <location>
        <begin position="27"/>
        <end position="36"/>
    </location>
</feature>
<gene>
    <name evidence="2" type="ORF">Salat_2752300</name>
</gene>
<dbReference type="EMBL" id="JACGWO010000012">
    <property type="protein sequence ID" value="KAK4413397.1"/>
    <property type="molecule type" value="Genomic_DNA"/>
</dbReference>
<reference evidence="2" key="1">
    <citation type="submission" date="2020-06" db="EMBL/GenBank/DDBJ databases">
        <authorList>
            <person name="Li T."/>
            <person name="Hu X."/>
            <person name="Zhang T."/>
            <person name="Song X."/>
            <person name="Zhang H."/>
            <person name="Dai N."/>
            <person name="Sheng W."/>
            <person name="Hou X."/>
            <person name="Wei L."/>
        </authorList>
    </citation>
    <scope>NUCLEOTIDE SEQUENCE</scope>
    <source>
        <strain evidence="2">3651</strain>
        <tissue evidence="2">Leaf</tissue>
    </source>
</reference>
<dbReference type="AlphaFoldDB" id="A0AAE1XL26"/>
<reference evidence="2" key="2">
    <citation type="journal article" date="2024" name="Plant">
        <title>Genomic evolution and insights into agronomic trait innovations of Sesamum species.</title>
        <authorList>
            <person name="Miao H."/>
            <person name="Wang L."/>
            <person name="Qu L."/>
            <person name="Liu H."/>
            <person name="Sun Y."/>
            <person name="Le M."/>
            <person name="Wang Q."/>
            <person name="Wei S."/>
            <person name="Zheng Y."/>
            <person name="Lin W."/>
            <person name="Duan Y."/>
            <person name="Cao H."/>
            <person name="Xiong S."/>
            <person name="Wang X."/>
            <person name="Wei L."/>
            <person name="Li C."/>
            <person name="Ma Q."/>
            <person name="Ju M."/>
            <person name="Zhao R."/>
            <person name="Li G."/>
            <person name="Mu C."/>
            <person name="Tian Q."/>
            <person name="Mei H."/>
            <person name="Zhang T."/>
            <person name="Gao T."/>
            <person name="Zhang H."/>
        </authorList>
    </citation>
    <scope>NUCLEOTIDE SEQUENCE</scope>
    <source>
        <strain evidence="2">3651</strain>
    </source>
</reference>
<comment type="caution">
    <text evidence="2">The sequence shown here is derived from an EMBL/GenBank/DDBJ whole genome shotgun (WGS) entry which is preliminary data.</text>
</comment>
<dbReference type="Proteomes" id="UP001293254">
    <property type="component" value="Unassembled WGS sequence"/>
</dbReference>
<evidence type="ECO:0000313" key="3">
    <source>
        <dbReference type="Proteomes" id="UP001293254"/>
    </source>
</evidence>
<evidence type="ECO:0000256" key="1">
    <source>
        <dbReference type="SAM" id="MobiDB-lite"/>
    </source>
</evidence>
<name>A0AAE1XL26_9LAMI</name>
<evidence type="ECO:0000313" key="2">
    <source>
        <dbReference type="EMBL" id="KAK4413397.1"/>
    </source>
</evidence>
<proteinExistence type="predicted"/>
<organism evidence="2 3">
    <name type="scientific">Sesamum alatum</name>
    <dbReference type="NCBI Taxonomy" id="300844"/>
    <lineage>
        <taxon>Eukaryota</taxon>
        <taxon>Viridiplantae</taxon>
        <taxon>Streptophyta</taxon>
        <taxon>Embryophyta</taxon>
        <taxon>Tracheophyta</taxon>
        <taxon>Spermatophyta</taxon>
        <taxon>Magnoliopsida</taxon>
        <taxon>eudicotyledons</taxon>
        <taxon>Gunneridae</taxon>
        <taxon>Pentapetalae</taxon>
        <taxon>asterids</taxon>
        <taxon>lamiids</taxon>
        <taxon>Lamiales</taxon>
        <taxon>Pedaliaceae</taxon>
        <taxon>Sesamum</taxon>
    </lineage>
</organism>